<evidence type="ECO:0000313" key="3">
    <source>
        <dbReference type="Proteomes" id="UP000196320"/>
    </source>
</evidence>
<feature type="transmembrane region" description="Helical" evidence="1">
    <location>
        <begin position="14"/>
        <end position="37"/>
    </location>
</feature>
<protein>
    <submittedName>
        <fullName evidence="2">Uncharacterized protein</fullName>
    </submittedName>
</protein>
<feature type="transmembrane region" description="Helical" evidence="1">
    <location>
        <begin position="44"/>
        <end position="63"/>
    </location>
</feature>
<organism evidence="2 3">
    <name type="scientific">Microbacterium esteraromaticum</name>
    <dbReference type="NCBI Taxonomy" id="57043"/>
    <lineage>
        <taxon>Bacteria</taxon>
        <taxon>Bacillati</taxon>
        <taxon>Actinomycetota</taxon>
        <taxon>Actinomycetes</taxon>
        <taxon>Micrococcales</taxon>
        <taxon>Microbacteriaceae</taxon>
        <taxon>Microbacterium</taxon>
    </lineage>
</organism>
<evidence type="ECO:0000313" key="2">
    <source>
        <dbReference type="EMBL" id="SJN15402.1"/>
    </source>
</evidence>
<proteinExistence type="predicted"/>
<feature type="transmembrane region" description="Helical" evidence="1">
    <location>
        <begin position="69"/>
        <end position="97"/>
    </location>
</feature>
<keyword evidence="3" id="KW-1185">Reference proteome</keyword>
<accession>A0A1R4I6E6</accession>
<reference evidence="2 3" key="1">
    <citation type="submission" date="2017-02" db="EMBL/GenBank/DDBJ databases">
        <authorList>
            <person name="Peterson S.W."/>
        </authorList>
    </citation>
    <scope>NUCLEOTIDE SEQUENCE [LARGE SCALE GENOMIC DNA]</scope>
    <source>
        <strain evidence="2 3">B Mb 05.01</strain>
    </source>
</reference>
<name>A0A1R4I6E6_9MICO</name>
<dbReference type="Proteomes" id="UP000196320">
    <property type="component" value="Unassembled WGS sequence"/>
</dbReference>
<evidence type="ECO:0000256" key="1">
    <source>
        <dbReference type="SAM" id="Phobius"/>
    </source>
</evidence>
<keyword evidence="1" id="KW-1133">Transmembrane helix</keyword>
<sequence>MGVMSEPALAPRNAFHGVIAVWAVSLVAAIVLGILLPEEVRVQWLLLAFGGALLLSFAVQLAYGRAQGFIVRVAASVIGALVLMGLVSAVFGLSALVPAL</sequence>
<keyword evidence="1" id="KW-0472">Membrane</keyword>
<gene>
    <name evidence="2" type="ORF">FM104_00240</name>
</gene>
<dbReference type="EMBL" id="FUKO01000002">
    <property type="protein sequence ID" value="SJN15402.1"/>
    <property type="molecule type" value="Genomic_DNA"/>
</dbReference>
<dbReference type="AlphaFoldDB" id="A0A1R4I6E6"/>
<keyword evidence="1" id="KW-0812">Transmembrane</keyword>